<comment type="cofactor">
    <cofactor evidence="1">
        <name>Mg(2+)</name>
        <dbReference type="ChEBI" id="CHEBI:18420"/>
    </cofactor>
</comment>
<evidence type="ECO:0000256" key="6">
    <source>
        <dbReference type="ARBA" id="ARBA00022741"/>
    </source>
</evidence>
<feature type="compositionally biased region" description="Low complexity" evidence="10">
    <location>
        <begin position="771"/>
        <end position="784"/>
    </location>
</feature>
<feature type="compositionally biased region" description="Low complexity" evidence="10">
    <location>
        <begin position="156"/>
        <end position="174"/>
    </location>
</feature>
<sequence length="863" mass="93050">MQGAQVAVGSHQWTSSGCQDGPAPWGRGREEEARAPRRPADTASTRVRVVHPECGVRRRAGVSGAASGSRLGQSCGAALPSPSLRPPRRRPPPQVSGGAEGRKGRHVRAARGPVGPPAGEGPRATRAGAGLGPGSAAPESPDAKAGSRVPRRRRGAGSARAVARGARQVVSRIPGPRPSRRSARGVRGGGGARPAMSSPQLARKGFYRQEVTKTAWEVRAVYQDLQPVGSGAYGAVCSAVDSRTGAKVAIKKLYRPFQSELFAKRAYRELRLLKHMRHENSREGLSSLASSRSLIWLLGPGSGQGTATCPGRGDPPGLTPNPASSQEPRAPLLTPLRLLSLSSSSAAGCRRLPPALPFINPFFWRNPGRPLRCGGPEASTNLVIGLLDVFTPNETLDDFTDFYLVMPFMGTDLGKLMKHEKLSEDRIQFLVYQMLKGLKYIHAAGIIHRDLKPGNLAVNEDCELKILDFGLARQADSEMTGYVVTRWYRAPEVILNWMHYTQTGEELPGDAAPRHQLPSPPLPELLCGEAAELGRGWAGRVDIWSVGCIMAEMITGKTLFKGSDRILHLEPDLDQLKEIMKVTGTPPPEFVQRLQSAEAQNYMKGLPELEKKDFASILTNASPLAVNLLEKMLVLDAERRVTAAKALTHPYFESLHDTEDEPKAQKYDESFDDVDRMLDEWKRVTYREVLSFKPPRQLGAKARPKRGQAVTLLPAWGSDGRAQLVQPNTRSRRGGLAQAPPSRPRAQEGQSARRFPAAVIGSGAGTSSQSPAGRGLPAPAGPLLTSRLQETRLQGSAYRTRDPTRGGPASKMPAFPDAPPGTAPPIQALPQKGPPGPRLQDQIPPMSPSPKTRGVFSPQNLSV</sequence>
<keyword evidence="13" id="KW-1185">Reference proteome</keyword>
<organism evidence="12 13">
    <name type="scientific">Eschrichtius robustus</name>
    <name type="common">California gray whale</name>
    <name type="synonym">Eschrichtius gibbosus</name>
    <dbReference type="NCBI Taxonomy" id="9764"/>
    <lineage>
        <taxon>Eukaryota</taxon>
        <taxon>Metazoa</taxon>
        <taxon>Chordata</taxon>
        <taxon>Craniata</taxon>
        <taxon>Vertebrata</taxon>
        <taxon>Euteleostomi</taxon>
        <taxon>Mammalia</taxon>
        <taxon>Eutheria</taxon>
        <taxon>Laurasiatheria</taxon>
        <taxon>Artiodactyla</taxon>
        <taxon>Whippomorpha</taxon>
        <taxon>Cetacea</taxon>
        <taxon>Mysticeti</taxon>
        <taxon>Eschrichtiidae</taxon>
        <taxon>Eschrichtius</taxon>
    </lineage>
</organism>
<dbReference type="SUPFAM" id="SSF56112">
    <property type="entry name" value="Protein kinase-like (PK-like)"/>
    <property type="match status" value="2"/>
</dbReference>
<dbReference type="Gene3D" id="3.30.200.20">
    <property type="entry name" value="Phosphorylase Kinase, domain 1"/>
    <property type="match status" value="2"/>
</dbReference>
<dbReference type="Gene3D" id="1.10.510.10">
    <property type="entry name" value="Transferase(Phosphotransferase) domain 1"/>
    <property type="match status" value="1"/>
</dbReference>
<accession>A0AB34HK35</accession>
<dbReference type="FunFam" id="1.10.510.10:FF:000691">
    <property type="entry name" value="Mitogen-activated protein kinase"/>
    <property type="match status" value="1"/>
</dbReference>
<feature type="region of interest" description="Disordered" evidence="10">
    <location>
        <begin position="1"/>
        <end position="203"/>
    </location>
</feature>
<feature type="region of interest" description="Disordered" evidence="10">
    <location>
        <begin position="720"/>
        <end position="863"/>
    </location>
</feature>
<feature type="compositionally biased region" description="Basic and acidic residues" evidence="10">
    <location>
        <begin position="27"/>
        <end position="40"/>
    </location>
</feature>
<evidence type="ECO:0000256" key="5">
    <source>
        <dbReference type="ARBA" id="ARBA00022679"/>
    </source>
</evidence>
<name>A0AB34HK35_ESCRO</name>
<keyword evidence="5" id="KW-0808">Transferase</keyword>
<dbReference type="GO" id="GO:0005524">
    <property type="term" value="F:ATP binding"/>
    <property type="evidence" value="ECO:0007669"/>
    <property type="project" value="UniProtKB-UniRule"/>
</dbReference>
<gene>
    <name evidence="12" type="ORF">J1605_020569</name>
</gene>
<dbReference type="InterPro" id="IPR011009">
    <property type="entry name" value="Kinase-like_dom_sf"/>
</dbReference>
<dbReference type="PROSITE" id="PS50011">
    <property type="entry name" value="PROTEIN_KINASE_DOM"/>
    <property type="match status" value="1"/>
</dbReference>
<evidence type="ECO:0000256" key="4">
    <source>
        <dbReference type="ARBA" id="ARBA00022553"/>
    </source>
</evidence>
<dbReference type="EC" id="2.7.11.24" evidence="2"/>
<dbReference type="PANTHER" id="PTHR24055">
    <property type="entry name" value="MITOGEN-ACTIVATED PROTEIN KINASE"/>
    <property type="match status" value="1"/>
</dbReference>
<evidence type="ECO:0000313" key="13">
    <source>
        <dbReference type="Proteomes" id="UP001159641"/>
    </source>
</evidence>
<evidence type="ECO:0000256" key="9">
    <source>
        <dbReference type="PROSITE-ProRule" id="PRU10141"/>
    </source>
</evidence>
<evidence type="ECO:0000313" key="12">
    <source>
        <dbReference type="EMBL" id="KAJ8791847.1"/>
    </source>
</evidence>
<evidence type="ECO:0000256" key="3">
    <source>
        <dbReference type="ARBA" id="ARBA00022527"/>
    </source>
</evidence>
<feature type="binding site" evidence="9">
    <location>
        <position position="252"/>
    </location>
    <ligand>
        <name>ATP</name>
        <dbReference type="ChEBI" id="CHEBI:30616"/>
    </ligand>
</feature>
<keyword evidence="6 9" id="KW-0547">Nucleotide-binding</keyword>
<reference evidence="12 13" key="1">
    <citation type="submission" date="2022-11" db="EMBL/GenBank/DDBJ databases">
        <title>Whole genome sequence of Eschrichtius robustus ER-17-0199.</title>
        <authorList>
            <person name="Bruniche-Olsen A."/>
            <person name="Black A.N."/>
            <person name="Fields C.J."/>
            <person name="Walden K."/>
            <person name="Dewoody J.A."/>
        </authorList>
    </citation>
    <scope>NUCLEOTIDE SEQUENCE [LARGE SCALE GENOMIC DNA]</scope>
    <source>
        <strain evidence="12">ER-17-0199</strain>
        <tissue evidence="12">Blubber</tissue>
    </source>
</reference>
<dbReference type="AlphaFoldDB" id="A0AB34HK35"/>
<protein>
    <recommendedName>
        <fullName evidence="2">mitogen-activated protein kinase</fullName>
        <ecNumber evidence="2">2.7.11.24</ecNumber>
    </recommendedName>
</protein>
<dbReference type="Proteomes" id="UP001159641">
    <property type="component" value="Unassembled WGS sequence"/>
</dbReference>
<evidence type="ECO:0000256" key="8">
    <source>
        <dbReference type="ARBA" id="ARBA00022840"/>
    </source>
</evidence>
<feature type="domain" description="Protein kinase" evidence="11">
    <location>
        <begin position="222"/>
        <end position="652"/>
    </location>
</feature>
<dbReference type="GO" id="GO:0004707">
    <property type="term" value="F:MAP kinase activity"/>
    <property type="evidence" value="ECO:0007669"/>
    <property type="project" value="UniProtKB-EC"/>
</dbReference>
<evidence type="ECO:0000256" key="1">
    <source>
        <dbReference type="ARBA" id="ARBA00001946"/>
    </source>
</evidence>
<evidence type="ECO:0000256" key="2">
    <source>
        <dbReference type="ARBA" id="ARBA00012411"/>
    </source>
</evidence>
<dbReference type="FunFam" id="3.30.200.20:FF:000028">
    <property type="entry name" value="Mitogen-activated protein kinase"/>
    <property type="match status" value="1"/>
</dbReference>
<dbReference type="InterPro" id="IPR017441">
    <property type="entry name" value="Protein_kinase_ATP_BS"/>
</dbReference>
<evidence type="ECO:0000259" key="11">
    <source>
        <dbReference type="PROSITE" id="PS50011"/>
    </source>
</evidence>
<dbReference type="SMART" id="SM00220">
    <property type="entry name" value="S_TKc"/>
    <property type="match status" value="1"/>
</dbReference>
<dbReference type="InterPro" id="IPR050117">
    <property type="entry name" value="MAPK"/>
</dbReference>
<dbReference type="EMBL" id="JAIQCJ010001201">
    <property type="protein sequence ID" value="KAJ8791847.1"/>
    <property type="molecule type" value="Genomic_DNA"/>
</dbReference>
<keyword evidence="4" id="KW-0597">Phosphoprotein</keyword>
<comment type="caution">
    <text evidence="12">The sequence shown here is derived from an EMBL/GenBank/DDBJ whole genome shotgun (WGS) entry which is preliminary data.</text>
</comment>
<feature type="region of interest" description="Disordered" evidence="10">
    <location>
        <begin position="305"/>
        <end position="329"/>
    </location>
</feature>
<keyword evidence="7" id="KW-0418">Kinase</keyword>
<evidence type="ECO:0000256" key="7">
    <source>
        <dbReference type="ARBA" id="ARBA00022777"/>
    </source>
</evidence>
<dbReference type="Pfam" id="PF00069">
    <property type="entry name" value="Pkinase"/>
    <property type="match status" value="3"/>
</dbReference>
<dbReference type="PROSITE" id="PS00107">
    <property type="entry name" value="PROTEIN_KINASE_ATP"/>
    <property type="match status" value="1"/>
</dbReference>
<keyword evidence="8 9" id="KW-0067">ATP-binding</keyword>
<keyword evidence="3" id="KW-0723">Serine/threonine-protein kinase</keyword>
<dbReference type="InterPro" id="IPR000719">
    <property type="entry name" value="Prot_kinase_dom"/>
</dbReference>
<proteinExistence type="predicted"/>
<evidence type="ECO:0000256" key="10">
    <source>
        <dbReference type="SAM" id="MobiDB-lite"/>
    </source>
</evidence>